<reference evidence="2" key="1">
    <citation type="submission" date="2018-11" db="EMBL/GenBank/DDBJ databases">
        <authorList>
            <consortium name="Genoscope - CEA"/>
            <person name="William W."/>
        </authorList>
    </citation>
    <scope>NUCLEOTIDE SEQUENCE</scope>
</reference>
<protein>
    <submittedName>
        <fullName evidence="2">Uncharacterized protein</fullName>
    </submittedName>
</protein>
<dbReference type="EMBL" id="LR031874">
    <property type="protein sequence ID" value="VDD26709.1"/>
    <property type="molecule type" value="Genomic_DNA"/>
</dbReference>
<gene>
    <name evidence="2" type="ORF">BOLC2T11790H</name>
</gene>
<sequence>MRSNRTRLVVTRRRLAPIVVRAKLLFGVVVPPVQSRFVTRVGSETGRNDEEQKTRSRRKQTPAAAAEAM</sequence>
<proteinExistence type="predicted"/>
<organism evidence="2">
    <name type="scientific">Brassica oleracea</name>
    <name type="common">Wild cabbage</name>
    <dbReference type="NCBI Taxonomy" id="3712"/>
    <lineage>
        <taxon>Eukaryota</taxon>
        <taxon>Viridiplantae</taxon>
        <taxon>Streptophyta</taxon>
        <taxon>Embryophyta</taxon>
        <taxon>Tracheophyta</taxon>
        <taxon>Spermatophyta</taxon>
        <taxon>Magnoliopsida</taxon>
        <taxon>eudicotyledons</taxon>
        <taxon>Gunneridae</taxon>
        <taxon>Pentapetalae</taxon>
        <taxon>rosids</taxon>
        <taxon>malvids</taxon>
        <taxon>Brassicales</taxon>
        <taxon>Brassicaceae</taxon>
        <taxon>Brassiceae</taxon>
        <taxon>Brassica</taxon>
    </lineage>
</organism>
<accession>A0A3P6E5I6</accession>
<dbReference type="AlphaFoldDB" id="A0A3P6E5I6"/>
<evidence type="ECO:0000256" key="1">
    <source>
        <dbReference type="SAM" id="MobiDB-lite"/>
    </source>
</evidence>
<name>A0A3P6E5I6_BRAOL</name>
<feature type="region of interest" description="Disordered" evidence="1">
    <location>
        <begin position="39"/>
        <end position="69"/>
    </location>
</feature>
<evidence type="ECO:0000313" key="2">
    <source>
        <dbReference type="EMBL" id="VDD26709.1"/>
    </source>
</evidence>